<dbReference type="EMBL" id="NPBS01000378">
    <property type="protein sequence ID" value="PAF18594.1"/>
    <property type="molecule type" value="Genomic_DNA"/>
</dbReference>
<comment type="caution">
    <text evidence="1">The sequence shown here is derived from an EMBL/GenBank/DDBJ whole genome shotgun (WGS) entry which is preliminary data.</text>
</comment>
<feature type="non-terminal residue" evidence="1">
    <location>
        <position position="97"/>
    </location>
</feature>
<accession>A0A268REC6</accession>
<proteinExistence type="predicted"/>
<dbReference type="Proteomes" id="UP000216133">
    <property type="component" value="Unassembled WGS sequence"/>
</dbReference>
<name>A0A268REC6_SHOCL</name>
<dbReference type="RefSeq" id="WP_143118030.1">
    <property type="nucleotide sequence ID" value="NZ_NPBS01000378.1"/>
</dbReference>
<feature type="non-terminal residue" evidence="1">
    <location>
        <position position="1"/>
    </location>
</feature>
<dbReference type="AlphaFoldDB" id="A0A268REC6"/>
<protein>
    <submittedName>
        <fullName evidence="1">Uncharacterized protein</fullName>
    </submittedName>
</protein>
<gene>
    <name evidence="1" type="ORF">CHH61_23625</name>
</gene>
<evidence type="ECO:0000313" key="1">
    <source>
        <dbReference type="EMBL" id="PAF18594.1"/>
    </source>
</evidence>
<organism evidence="1 2">
    <name type="scientific">Shouchella clausii</name>
    <name type="common">Alkalihalobacillus clausii</name>
    <dbReference type="NCBI Taxonomy" id="79880"/>
    <lineage>
        <taxon>Bacteria</taxon>
        <taxon>Bacillati</taxon>
        <taxon>Bacillota</taxon>
        <taxon>Bacilli</taxon>
        <taxon>Bacillales</taxon>
        <taxon>Bacillaceae</taxon>
        <taxon>Shouchella</taxon>
    </lineage>
</organism>
<reference evidence="1 2" key="1">
    <citation type="submission" date="2017-07" db="EMBL/GenBank/DDBJ databases">
        <title>Isolation and whole genome analysis of endospore-forming bacteria from heroin.</title>
        <authorList>
            <person name="Kalinowski J."/>
            <person name="Ahrens B."/>
            <person name="Al-Dilaimi A."/>
            <person name="Winkler A."/>
            <person name="Wibberg D."/>
            <person name="Schleenbecker U."/>
            <person name="Ruckert C."/>
            <person name="Wolfel R."/>
            <person name="Grass G."/>
        </authorList>
    </citation>
    <scope>NUCLEOTIDE SEQUENCE [LARGE SCALE GENOMIC DNA]</scope>
    <source>
        <strain evidence="1 2">7523-2</strain>
    </source>
</reference>
<sequence>SKESLHDNIQTLVRYVNQEEGDILIQDKKAVSIPFKLDAHQKKGNEEFSRLLRTLDHQVGMTNSIPNSVSFLEMMKVKEVGKLPIKENWLTKESSKS</sequence>
<evidence type="ECO:0000313" key="2">
    <source>
        <dbReference type="Proteomes" id="UP000216133"/>
    </source>
</evidence>